<name>A0AAV8QZZ8_ENSVE</name>
<dbReference type="GO" id="GO:0009507">
    <property type="term" value="C:chloroplast"/>
    <property type="evidence" value="ECO:0007669"/>
    <property type="project" value="UniProtKB-ARBA"/>
</dbReference>
<comment type="cofactor">
    <cofactor evidence="1">
        <name>Mg(2+)</name>
        <dbReference type="ChEBI" id="CHEBI:18420"/>
    </cofactor>
</comment>
<evidence type="ECO:0000313" key="6">
    <source>
        <dbReference type="EMBL" id="KAJ8485839.1"/>
    </source>
</evidence>
<proteinExistence type="predicted"/>
<keyword evidence="7" id="KW-1185">Reference proteome</keyword>
<evidence type="ECO:0000256" key="3">
    <source>
        <dbReference type="ARBA" id="ARBA00022842"/>
    </source>
</evidence>
<dbReference type="InterPro" id="IPR044814">
    <property type="entry name" value="Terpene_cyclase_plant_C1"/>
</dbReference>
<dbReference type="GO" id="GO:0010333">
    <property type="term" value="F:terpene synthase activity"/>
    <property type="evidence" value="ECO:0007669"/>
    <property type="project" value="InterPro"/>
</dbReference>
<reference evidence="6 7" key="1">
    <citation type="submission" date="2022-12" db="EMBL/GenBank/DDBJ databases">
        <title>Chromosome-scale assembly of the Ensete ventricosum genome.</title>
        <authorList>
            <person name="Dussert Y."/>
            <person name="Stocks J."/>
            <person name="Wendawek A."/>
            <person name="Woldeyes F."/>
            <person name="Nichols R.A."/>
            <person name="Borrell J.S."/>
        </authorList>
    </citation>
    <scope>NUCLEOTIDE SEQUENCE [LARGE SCALE GENOMIC DNA]</scope>
    <source>
        <strain evidence="7">cv. Maze</strain>
        <tissue evidence="6">Seeds</tissue>
    </source>
</reference>
<gene>
    <name evidence="6" type="ORF">OPV22_018324</name>
</gene>
<dbReference type="Pfam" id="PF01397">
    <property type="entry name" value="Terpene_synth"/>
    <property type="match status" value="1"/>
</dbReference>
<feature type="domain" description="Terpene synthase N-terminal" evidence="4">
    <location>
        <begin position="56"/>
        <end position="232"/>
    </location>
</feature>
<dbReference type="InterPro" id="IPR050148">
    <property type="entry name" value="Terpene_synthase-like"/>
</dbReference>
<dbReference type="InterPro" id="IPR036965">
    <property type="entry name" value="Terpene_synth_N_sf"/>
</dbReference>
<dbReference type="PANTHER" id="PTHR31225">
    <property type="entry name" value="OS04G0344100 PROTEIN-RELATED"/>
    <property type="match status" value="1"/>
</dbReference>
<protein>
    <submittedName>
        <fullName evidence="6">Uncharacterized protein</fullName>
    </submittedName>
</protein>
<dbReference type="EMBL" id="JAQQAF010000005">
    <property type="protein sequence ID" value="KAJ8485839.1"/>
    <property type="molecule type" value="Genomic_DNA"/>
</dbReference>
<dbReference type="Gene3D" id="1.10.600.10">
    <property type="entry name" value="Farnesyl Diphosphate Synthase"/>
    <property type="match status" value="1"/>
</dbReference>
<evidence type="ECO:0000256" key="1">
    <source>
        <dbReference type="ARBA" id="ARBA00001946"/>
    </source>
</evidence>
<keyword evidence="2" id="KW-0479">Metal-binding</keyword>
<dbReference type="GO" id="GO:0000287">
    <property type="term" value="F:magnesium ion binding"/>
    <property type="evidence" value="ECO:0007669"/>
    <property type="project" value="InterPro"/>
</dbReference>
<dbReference type="SUPFAM" id="SSF48576">
    <property type="entry name" value="Terpenoid synthases"/>
    <property type="match status" value="1"/>
</dbReference>
<feature type="domain" description="Terpene synthase metal-binding" evidence="5">
    <location>
        <begin position="290"/>
        <end position="526"/>
    </location>
</feature>
<evidence type="ECO:0000256" key="2">
    <source>
        <dbReference type="ARBA" id="ARBA00022723"/>
    </source>
</evidence>
<dbReference type="PANTHER" id="PTHR31225:SF252">
    <property type="entry name" value="TERPENE SYNTHASE 12-RELATED"/>
    <property type="match status" value="1"/>
</dbReference>
<dbReference type="FunFam" id="1.50.10.130:FF:000001">
    <property type="entry name" value="Isoprene synthase, chloroplastic"/>
    <property type="match status" value="1"/>
</dbReference>
<dbReference type="Gene3D" id="1.50.10.130">
    <property type="entry name" value="Terpene synthase, N-terminal domain"/>
    <property type="match status" value="1"/>
</dbReference>
<dbReference type="SUPFAM" id="SSF48239">
    <property type="entry name" value="Terpenoid cyclases/Protein prenyltransferases"/>
    <property type="match status" value="1"/>
</dbReference>
<evidence type="ECO:0000259" key="4">
    <source>
        <dbReference type="Pfam" id="PF01397"/>
    </source>
</evidence>
<evidence type="ECO:0000259" key="5">
    <source>
        <dbReference type="Pfam" id="PF03936"/>
    </source>
</evidence>
<dbReference type="InterPro" id="IPR008949">
    <property type="entry name" value="Isoprenoid_synthase_dom_sf"/>
</dbReference>
<keyword evidence="3" id="KW-0460">Magnesium</keyword>
<organism evidence="6 7">
    <name type="scientific">Ensete ventricosum</name>
    <name type="common">Abyssinian banana</name>
    <name type="synonym">Musa ensete</name>
    <dbReference type="NCBI Taxonomy" id="4639"/>
    <lineage>
        <taxon>Eukaryota</taxon>
        <taxon>Viridiplantae</taxon>
        <taxon>Streptophyta</taxon>
        <taxon>Embryophyta</taxon>
        <taxon>Tracheophyta</taxon>
        <taxon>Spermatophyta</taxon>
        <taxon>Magnoliopsida</taxon>
        <taxon>Liliopsida</taxon>
        <taxon>Zingiberales</taxon>
        <taxon>Musaceae</taxon>
        <taxon>Ensete</taxon>
    </lineage>
</organism>
<evidence type="ECO:0000313" key="7">
    <source>
        <dbReference type="Proteomes" id="UP001222027"/>
    </source>
</evidence>
<dbReference type="InterPro" id="IPR008930">
    <property type="entry name" value="Terpenoid_cyclase/PrenylTrfase"/>
</dbReference>
<dbReference type="SFLD" id="SFLDS00005">
    <property type="entry name" value="Isoprenoid_Synthase_Type_I"/>
    <property type="match status" value="1"/>
</dbReference>
<dbReference type="AlphaFoldDB" id="A0AAV8QZZ8"/>
<dbReference type="Pfam" id="PF03936">
    <property type="entry name" value="Terpene_synth_C"/>
    <property type="match status" value="1"/>
</dbReference>
<dbReference type="GO" id="GO:0016102">
    <property type="term" value="P:diterpenoid biosynthetic process"/>
    <property type="evidence" value="ECO:0007669"/>
    <property type="project" value="InterPro"/>
</dbReference>
<sequence length="584" mass="67438">MAFCASAPSFCCSLIGAHRRTVPSKPSPRRCLLLPIRCTAQTPPPRRSADYQPSSWSDEYIQSLRTDTKVQEEDNARRMGKLKEDAKQLIYMKKGIEDQLQLIDHLQQLGVAYHFKEDIKDALGIIYGSMEEVNMLLKDNLHATVLMFRLLRGHGFAVSEGVFNRFIDETGNLKASLRHQTEGLMSLYEASHLAKEGEHVLEEAIDFTTKQLKSLMEGSLEPHLREHVAHALELPLNWRMPRLHTRWFIEACEREAKMNPVLLELAKLDFNRVQIIHQRELKEVSRWWSNLGLAQKLPFSRDRLVENYFWTVGWVFEPQFGRCRELHTKANCFIVTIDDVYDIYGTMDELELFTDAVARWDINAMDKLPEYMKICFLALFNTTNDTAYSVMKEKGLDIIPHLKKAWIDLLKTFTVEARWYHQGYTPSFGEYLETALVSVSVPLILTLAYCTSDDLTQEALDDFQSCPEIARWSSMIFRLCDDLGTSTDELERGDVPKSIQCYMHETGVSEEVARGHIRVLIKGNWRAINGDRSFTSRFEENLKMMAINIPRMAQCMYEYGDGLGKPDRVIEDRIRSLLIEPILM</sequence>
<dbReference type="Proteomes" id="UP001222027">
    <property type="component" value="Unassembled WGS sequence"/>
</dbReference>
<comment type="caution">
    <text evidence="6">The sequence shown here is derived from an EMBL/GenBank/DDBJ whole genome shotgun (WGS) entry which is preliminary data.</text>
</comment>
<accession>A0AAV8QZZ8</accession>
<dbReference type="FunFam" id="1.10.600.10:FF:000007">
    <property type="entry name" value="Isoprene synthase, chloroplastic"/>
    <property type="match status" value="1"/>
</dbReference>
<dbReference type="CDD" id="cd00684">
    <property type="entry name" value="Terpene_cyclase_plant_C1"/>
    <property type="match status" value="1"/>
</dbReference>
<dbReference type="InterPro" id="IPR001906">
    <property type="entry name" value="Terpene_synth_N"/>
</dbReference>
<dbReference type="SFLD" id="SFLDG01019">
    <property type="entry name" value="Terpene_Cyclase_Like_1_C_Termi"/>
    <property type="match status" value="1"/>
</dbReference>
<dbReference type="InterPro" id="IPR005630">
    <property type="entry name" value="Terpene_synthase_metal-bd"/>
</dbReference>
<dbReference type="InterPro" id="IPR034741">
    <property type="entry name" value="Terpene_cyclase-like_1_C"/>
</dbReference>